<gene>
    <name evidence="2" type="ORF">psyc5s11_39160</name>
</gene>
<dbReference type="Gene3D" id="2.60.40.1630">
    <property type="entry name" value="bacillus anthracis domain"/>
    <property type="match status" value="1"/>
</dbReference>
<feature type="transmembrane region" description="Helical" evidence="1">
    <location>
        <begin position="12"/>
        <end position="32"/>
    </location>
</feature>
<organism evidence="2 3">
    <name type="scientific">Clostridium gelidum</name>
    <dbReference type="NCBI Taxonomy" id="704125"/>
    <lineage>
        <taxon>Bacteria</taxon>
        <taxon>Bacillati</taxon>
        <taxon>Bacillota</taxon>
        <taxon>Clostridia</taxon>
        <taxon>Eubacteriales</taxon>
        <taxon>Clostridiaceae</taxon>
        <taxon>Clostridium</taxon>
    </lineage>
</organism>
<proteinExistence type="predicted"/>
<sequence length="423" mass="47987">MVNKKLSRSLGPILGIMGFMLGVGVLELPVLADDNVQANYAYSNSTTSAAVTYKDYGININKSATQNGFKVTVEKATATKHKLKVTLKIESEKSFEKMKRNNSIFEVTYGKGDSHSHTNSRSEYINDKTMIVTLEKDNYEGEYPENGEMRVDVVLSNYKVNIGIDIPVDFTESFNNIIEKDISGKIPEFDYTLNKLESDIMGTRITYSKPKRDENTEDKSDTLFNSAMVLKVGDKMYKTGSNGSYSGEDGVSIGNYESKLATYDKVKDENNISIIPVICNISVDELDKIYKQDINKEKNISKETTNNVSYEKNFNFTDGSKGEIYKIERNDNSIKVYCKGESEKESLLMVSNIDMNYQYIKGNKDNVFYDNDNVSFYKDQKESLGYIVEFDNVEKDKIVELSFNTIIKNADKYKLENEIKLSN</sequence>
<evidence type="ECO:0000313" key="2">
    <source>
        <dbReference type="EMBL" id="BCZ47849.1"/>
    </source>
</evidence>
<name>A0ABM7T9Q7_9CLOT</name>
<protein>
    <recommendedName>
        <fullName evidence="4">DUF4179 domain-containing protein</fullName>
    </recommendedName>
</protein>
<evidence type="ECO:0000256" key="1">
    <source>
        <dbReference type="SAM" id="Phobius"/>
    </source>
</evidence>
<keyword evidence="3" id="KW-1185">Reference proteome</keyword>
<accession>A0ABM7T9Q7</accession>
<evidence type="ECO:0008006" key="4">
    <source>
        <dbReference type="Google" id="ProtNLM"/>
    </source>
</evidence>
<keyword evidence="1" id="KW-1133">Transmembrane helix</keyword>
<dbReference type="EMBL" id="AP024849">
    <property type="protein sequence ID" value="BCZ47849.1"/>
    <property type="molecule type" value="Genomic_DNA"/>
</dbReference>
<dbReference type="Proteomes" id="UP000824633">
    <property type="component" value="Chromosome"/>
</dbReference>
<dbReference type="RefSeq" id="WP_224034161.1">
    <property type="nucleotide sequence ID" value="NZ_AP024849.1"/>
</dbReference>
<keyword evidence="1" id="KW-0812">Transmembrane</keyword>
<keyword evidence="1" id="KW-0472">Membrane</keyword>
<reference evidence="3" key="1">
    <citation type="submission" date="2021-07" db="EMBL/GenBank/DDBJ databases">
        <title>Complete genome sequencing of a Clostridium isolate.</title>
        <authorList>
            <person name="Ueki A."/>
            <person name="Tonouchi A."/>
        </authorList>
    </citation>
    <scope>NUCLEOTIDE SEQUENCE [LARGE SCALE GENOMIC DNA]</scope>
    <source>
        <strain evidence="3">C5S11</strain>
    </source>
</reference>
<evidence type="ECO:0000313" key="3">
    <source>
        <dbReference type="Proteomes" id="UP000824633"/>
    </source>
</evidence>